<accession>A0ACB9DQS3</accession>
<reference evidence="2" key="1">
    <citation type="journal article" date="2022" name="Mol. Ecol. Resour.">
        <title>The genomes of chicory, endive, great burdock and yacon provide insights into Asteraceae palaeo-polyploidization history and plant inulin production.</title>
        <authorList>
            <person name="Fan W."/>
            <person name="Wang S."/>
            <person name="Wang H."/>
            <person name="Wang A."/>
            <person name="Jiang F."/>
            <person name="Liu H."/>
            <person name="Zhao H."/>
            <person name="Xu D."/>
            <person name="Zhang Y."/>
        </authorList>
    </citation>
    <scope>NUCLEOTIDE SEQUENCE [LARGE SCALE GENOMIC DNA]</scope>
    <source>
        <strain evidence="2">cv. Niubang</strain>
    </source>
</reference>
<dbReference type="Proteomes" id="UP001055879">
    <property type="component" value="Linkage Group LG03"/>
</dbReference>
<protein>
    <submittedName>
        <fullName evidence="1">Uncharacterized protein</fullName>
    </submittedName>
</protein>
<reference evidence="1 2" key="2">
    <citation type="journal article" date="2022" name="Mol. Ecol. Resour.">
        <title>The genomes of chicory, endive, great burdock and yacon provide insights into Asteraceae paleo-polyploidization history and plant inulin production.</title>
        <authorList>
            <person name="Fan W."/>
            <person name="Wang S."/>
            <person name="Wang H."/>
            <person name="Wang A."/>
            <person name="Jiang F."/>
            <person name="Liu H."/>
            <person name="Zhao H."/>
            <person name="Xu D."/>
            <person name="Zhang Y."/>
        </authorList>
    </citation>
    <scope>NUCLEOTIDE SEQUENCE [LARGE SCALE GENOMIC DNA]</scope>
    <source>
        <strain evidence="2">cv. Niubang</strain>
    </source>
</reference>
<gene>
    <name evidence="1" type="ORF">L6452_11864</name>
</gene>
<dbReference type="EMBL" id="CM042049">
    <property type="protein sequence ID" value="KAI3748632.1"/>
    <property type="molecule type" value="Genomic_DNA"/>
</dbReference>
<evidence type="ECO:0000313" key="1">
    <source>
        <dbReference type="EMBL" id="KAI3748632.1"/>
    </source>
</evidence>
<evidence type="ECO:0000313" key="2">
    <source>
        <dbReference type="Proteomes" id="UP001055879"/>
    </source>
</evidence>
<organism evidence="1 2">
    <name type="scientific">Arctium lappa</name>
    <name type="common">Greater burdock</name>
    <name type="synonym">Lappa major</name>
    <dbReference type="NCBI Taxonomy" id="4217"/>
    <lineage>
        <taxon>Eukaryota</taxon>
        <taxon>Viridiplantae</taxon>
        <taxon>Streptophyta</taxon>
        <taxon>Embryophyta</taxon>
        <taxon>Tracheophyta</taxon>
        <taxon>Spermatophyta</taxon>
        <taxon>Magnoliopsida</taxon>
        <taxon>eudicotyledons</taxon>
        <taxon>Gunneridae</taxon>
        <taxon>Pentapetalae</taxon>
        <taxon>asterids</taxon>
        <taxon>campanulids</taxon>
        <taxon>Asterales</taxon>
        <taxon>Asteraceae</taxon>
        <taxon>Carduoideae</taxon>
        <taxon>Cardueae</taxon>
        <taxon>Arctiinae</taxon>
        <taxon>Arctium</taxon>
    </lineage>
</organism>
<proteinExistence type="predicted"/>
<name>A0ACB9DQS3_ARCLA</name>
<keyword evidence="2" id="KW-1185">Reference proteome</keyword>
<sequence>MSSSRLIFYEQMQICDSFVQEHPLVKYLETRICTINIDPRMVILGVQRGMGRSEVPVLKTSERPLLLICQDGISFSDDSGRKNGGPGLVFMVIIELRPNGAVASTKIQGVPL</sequence>
<comment type="caution">
    <text evidence="1">The sequence shown here is derived from an EMBL/GenBank/DDBJ whole genome shotgun (WGS) entry which is preliminary data.</text>
</comment>